<organism evidence="10 11">
    <name type="scientific">Lactococcus nasutitermitis</name>
    <dbReference type="NCBI Taxonomy" id="1652957"/>
    <lineage>
        <taxon>Bacteria</taxon>
        <taxon>Bacillati</taxon>
        <taxon>Bacillota</taxon>
        <taxon>Bacilli</taxon>
        <taxon>Lactobacillales</taxon>
        <taxon>Streptococcaceae</taxon>
        <taxon>Lactococcus</taxon>
    </lineage>
</organism>
<dbReference type="EC" id="2.7.1.144" evidence="7"/>
<evidence type="ECO:0000313" key="10">
    <source>
        <dbReference type="EMBL" id="MFC4652499.1"/>
    </source>
</evidence>
<keyword evidence="5 7" id="KW-0067">ATP-binding</keyword>
<name>A0ABV9JCU0_9LACT</name>
<evidence type="ECO:0000256" key="4">
    <source>
        <dbReference type="ARBA" id="ARBA00022777"/>
    </source>
</evidence>
<dbReference type="Proteomes" id="UP001595987">
    <property type="component" value="Unassembled WGS sequence"/>
</dbReference>
<comment type="catalytic activity">
    <reaction evidence="6 8">
        <text>beta-D-fructose 1-phosphate + ATP = beta-D-fructose 1,6-bisphosphate + ADP + H(+)</text>
        <dbReference type="Rhea" id="RHEA:14213"/>
        <dbReference type="ChEBI" id="CHEBI:15378"/>
        <dbReference type="ChEBI" id="CHEBI:30616"/>
        <dbReference type="ChEBI" id="CHEBI:32966"/>
        <dbReference type="ChEBI" id="CHEBI:138881"/>
        <dbReference type="ChEBI" id="CHEBI:456216"/>
        <dbReference type="EC" id="2.7.1.56"/>
    </reaction>
</comment>
<dbReference type="InterPro" id="IPR017583">
    <property type="entry name" value="Tagatose/fructose_Pkinase"/>
</dbReference>
<feature type="domain" description="Carbohydrate kinase PfkB" evidence="9">
    <location>
        <begin position="7"/>
        <end position="283"/>
    </location>
</feature>
<keyword evidence="11" id="KW-1185">Reference proteome</keyword>
<keyword evidence="4 8" id="KW-0418">Kinase</keyword>
<reference evidence="11" key="1">
    <citation type="journal article" date="2019" name="Int. J. Syst. Evol. Microbiol.">
        <title>The Global Catalogue of Microorganisms (GCM) 10K type strain sequencing project: providing services to taxonomists for standard genome sequencing and annotation.</title>
        <authorList>
            <consortium name="The Broad Institute Genomics Platform"/>
            <consortium name="The Broad Institute Genome Sequencing Center for Infectious Disease"/>
            <person name="Wu L."/>
            <person name="Ma J."/>
        </authorList>
    </citation>
    <scope>NUCLEOTIDE SEQUENCE [LARGE SCALE GENOMIC DNA]</scope>
    <source>
        <strain evidence="11">CCUG 63287</strain>
    </source>
</reference>
<comment type="function">
    <text evidence="8">Catalyzes the ATP-dependent phosphorylation of fructose-l-phosphate to fructose-l,6-bisphosphate.</text>
</comment>
<accession>A0ABV9JCU0</accession>
<proteinExistence type="inferred from homology"/>
<comment type="similarity">
    <text evidence="7">Belongs to the carbohydrate kinase PfkB family. LacC subfamily.</text>
</comment>
<dbReference type="PROSITE" id="PS00584">
    <property type="entry name" value="PFKB_KINASES_2"/>
    <property type="match status" value="1"/>
</dbReference>
<keyword evidence="3 7" id="KW-0547">Nucleotide-binding</keyword>
<dbReference type="EMBL" id="JBHSGD010000005">
    <property type="protein sequence ID" value="MFC4652499.1"/>
    <property type="molecule type" value="Genomic_DNA"/>
</dbReference>
<dbReference type="NCBIfam" id="TIGR03828">
    <property type="entry name" value="pfkB"/>
    <property type="match status" value="1"/>
</dbReference>
<dbReference type="PANTHER" id="PTHR46566:SF1">
    <property type="entry name" value="1-PHOSPHOFRUCTOKINASE"/>
    <property type="match status" value="1"/>
</dbReference>
<dbReference type="GO" id="GO:0008662">
    <property type="term" value="F:1-phosphofructokinase activity"/>
    <property type="evidence" value="ECO:0007669"/>
    <property type="project" value="UniProtKB-EC"/>
</dbReference>
<evidence type="ECO:0000256" key="6">
    <source>
        <dbReference type="ARBA" id="ARBA00047745"/>
    </source>
</evidence>
<evidence type="ECO:0000313" key="11">
    <source>
        <dbReference type="Proteomes" id="UP001595987"/>
    </source>
</evidence>
<dbReference type="CDD" id="cd01164">
    <property type="entry name" value="FruK_PfkB_like"/>
    <property type="match status" value="1"/>
</dbReference>
<evidence type="ECO:0000256" key="3">
    <source>
        <dbReference type="ARBA" id="ARBA00022741"/>
    </source>
</evidence>
<evidence type="ECO:0000256" key="8">
    <source>
        <dbReference type="RuleBase" id="RU369061"/>
    </source>
</evidence>
<evidence type="ECO:0000256" key="1">
    <source>
        <dbReference type="ARBA" id="ARBA00005380"/>
    </source>
</evidence>
<comment type="pathway">
    <text evidence="7">Carbohydrate metabolism; D-tagatose 6-phosphate degradation; D-glyceraldehyde 3-phosphate and glycerone phosphate from D-tagatose 6-phosphate: step 1/2.</text>
</comment>
<dbReference type="Gene3D" id="3.40.1190.20">
    <property type="match status" value="1"/>
</dbReference>
<comment type="similarity">
    <text evidence="1">Belongs to the carbohydrate kinase pfkB family.</text>
</comment>
<keyword evidence="7" id="KW-0423">Lactose metabolism</keyword>
<dbReference type="Pfam" id="PF00294">
    <property type="entry name" value="PfkB"/>
    <property type="match status" value="1"/>
</dbReference>
<comment type="catalytic activity">
    <reaction evidence="7">
        <text>D-tagatofuranose 6-phosphate + ATP = D-tagatofuranose 1,6-bisphosphate + ADP + H(+)</text>
        <dbReference type="Rhea" id="RHEA:12420"/>
        <dbReference type="ChEBI" id="CHEBI:15378"/>
        <dbReference type="ChEBI" id="CHEBI:30616"/>
        <dbReference type="ChEBI" id="CHEBI:58694"/>
        <dbReference type="ChEBI" id="CHEBI:58695"/>
        <dbReference type="ChEBI" id="CHEBI:456216"/>
        <dbReference type="EC" id="2.7.1.144"/>
    </reaction>
</comment>
<evidence type="ECO:0000256" key="2">
    <source>
        <dbReference type="ARBA" id="ARBA00022679"/>
    </source>
</evidence>
<evidence type="ECO:0000256" key="5">
    <source>
        <dbReference type="ARBA" id="ARBA00022840"/>
    </source>
</evidence>
<dbReference type="InterPro" id="IPR011611">
    <property type="entry name" value="PfkB_dom"/>
</dbReference>
<dbReference type="SUPFAM" id="SSF53613">
    <property type="entry name" value="Ribokinase-like"/>
    <property type="match status" value="1"/>
</dbReference>
<gene>
    <name evidence="10" type="primary">pfkB</name>
    <name evidence="10" type="ORF">ACFO26_06220</name>
</gene>
<evidence type="ECO:0000256" key="7">
    <source>
        <dbReference type="PIRNR" id="PIRNR000535"/>
    </source>
</evidence>
<protein>
    <recommendedName>
        <fullName evidence="7">Tagatose-6-phosphate kinase</fullName>
        <ecNumber evidence="7">2.7.1.144</ecNumber>
    </recommendedName>
</protein>
<evidence type="ECO:0000259" key="9">
    <source>
        <dbReference type="Pfam" id="PF00294"/>
    </source>
</evidence>
<dbReference type="NCBIfam" id="TIGR03168">
    <property type="entry name" value="1-PFK"/>
    <property type="match status" value="1"/>
</dbReference>
<keyword evidence="2 7" id="KW-0808">Transferase</keyword>
<comment type="caution">
    <text evidence="10">The sequence shown here is derived from an EMBL/GenBank/DDBJ whole genome shotgun (WGS) entry which is preliminary data.</text>
</comment>
<dbReference type="RefSeq" id="WP_213536127.1">
    <property type="nucleotide sequence ID" value="NZ_BOVQ01000005.1"/>
</dbReference>
<dbReference type="InterPro" id="IPR029056">
    <property type="entry name" value="Ribokinase-like"/>
</dbReference>
<dbReference type="InterPro" id="IPR002173">
    <property type="entry name" value="Carboh/pur_kinase_PfkB_CS"/>
</dbReference>
<dbReference type="PANTHER" id="PTHR46566">
    <property type="entry name" value="1-PHOSPHOFRUCTOKINASE-RELATED"/>
    <property type="match status" value="1"/>
</dbReference>
<sequence length="308" mass="34067">MIYTVTLNPALDYFMEYNQFEEGKVNRTRLTKMLPGGKGIMESRMMNRLEVENTALGFIGGFAGRFIDDFLKSEGSQTAFTPIFAETRINVKIKTRSNETSLDAAGPNLTDDDVKKFRKEFERLSENDSVVFAGTIPRALGETFYQRLIREVKSYGAEFAIDVDGGKLLETLSAGPIVVKPNLEELEEIFSVKFEKTEEVIPYGKKMLAMGAQNVIVSMAGDGALLFTDDKVYFAEPVKGIVKNSIGAGDSTMAGFLAEWSKSHDAIAAFKRGIACGTAKVFSEDMPSKVFLEKCFNQIKIKEISNGN</sequence>
<dbReference type="PIRSF" id="PIRSF000535">
    <property type="entry name" value="1PFK/6PFK/LacC"/>
    <property type="match status" value="1"/>
</dbReference>
<dbReference type="InterPro" id="IPR022463">
    <property type="entry name" value="1-PFruKinase"/>
</dbReference>